<dbReference type="AlphaFoldDB" id="A0A934ID71"/>
<evidence type="ECO:0000313" key="1">
    <source>
        <dbReference type="EMBL" id="MBI9115671.1"/>
    </source>
</evidence>
<reference evidence="1" key="1">
    <citation type="submission" date="2020-12" db="EMBL/GenBank/DDBJ databases">
        <title>Sanguibacter suaedae sp. nov., isolated from Suaeda aralocaspica.</title>
        <authorList>
            <person name="Ma Q."/>
        </authorList>
    </citation>
    <scope>NUCLEOTIDE SEQUENCE</scope>
    <source>
        <strain evidence="1">YZGR15</strain>
    </source>
</reference>
<dbReference type="RefSeq" id="WP_198734232.1">
    <property type="nucleotide sequence ID" value="NZ_JAEINH010000009.1"/>
</dbReference>
<protein>
    <recommendedName>
        <fullName evidence="3">Antitoxin Xre/MbcA/ParS-like toxin-binding domain-containing protein</fullName>
    </recommendedName>
</protein>
<proteinExistence type="predicted"/>
<dbReference type="EMBL" id="JAEINH010000009">
    <property type="protein sequence ID" value="MBI9115671.1"/>
    <property type="molecule type" value="Genomic_DNA"/>
</dbReference>
<evidence type="ECO:0000313" key="2">
    <source>
        <dbReference type="Proteomes" id="UP000602087"/>
    </source>
</evidence>
<dbReference type="Proteomes" id="UP000602087">
    <property type="component" value="Unassembled WGS sequence"/>
</dbReference>
<accession>A0A934ID71</accession>
<comment type="caution">
    <text evidence="1">The sequence shown here is derived from an EMBL/GenBank/DDBJ whole genome shotgun (WGS) entry which is preliminary data.</text>
</comment>
<keyword evidence="2" id="KW-1185">Reference proteome</keyword>
<name>A0A934ID71_9MICO</name>
<sequence length="172" mass="18804">MTTREDYQQVLLAELTDQIADRLRSTDVSGLASPADVARQMMTQLPQAQPHPWAQQIGPFYDTAGVVAMIGSSKAAVSDRVHRGTLIGALTRNGTMVYPAFQFEGREMHPGIKSVLGAFKRSGLDGWAIASWFTVPAEDLDGQTPAQWIRDGHDITVARELALETVARWTAP</sequence>
<organism evidence="1 2">
    <name type="scientific">Sanguibacter suaedae</name>
    <dbReference type="NCBI Taxonomy" id="2795737"/>
    <lineage>
        <taxon>Bacteria</taxon>
        <taxon>Bacillati</taxon>
        <taxon>Actinomycetota</taxon>
        <taxon>Actinomycetes</taxon>
        <taxon>Micrococcales</taxon>
        <taxon>Sanguibacteraceae</taxon>
        <taxon>Sanguibacter</taxon>
    </lineage>
</organism>
<evidence type="ECO:0008006" key="3">
    <source>
        <dbReference type="Google" id="ProtNLM"/>
    </source>
</evidence>
<gene>
    <name evidence="1" type="ORF">JAV76_11665</name>
</gene>